<gene>
    <name evidence="1" type="ORF">PoB_006167000</name>
</gene>
<name>A0AAV4CTN3_9GAST</name>
<accession>A0AAV4CTN3</accession>
<dbReference type="EMBL" id="BLXT01006967">
    <property type="protein sequence ID" value="GFO35165.1"/>
    <property type="molecule type" value="Genomic_DNA"/>
</dbReference>
<reference evidence="1 2" key="1">
    <citation type="journal article" date="2021" name="Elife">
        <title>Chloroplast acquisition without the gene transfer in kleptoplastic sea slugs, Plakobranchus ocellatus.</title>
        <authorList>
            <person name="Maeda T."/>
            <person name="Takahashi S."/>
            <person name="Yoshida T."/>
            <person name="Shimamura S."/>
            <person name="Takaki Y."/>
            <person name="Nagai Y."/>
            <person name="Toyoda A."/>
            <person name="Suzuki Y."/>
            <person name="Arimoto A."/>
            <person name="Ishii H."/>
            <person name="Satoh N."/>
            <person name="Nishiyama T."/>
            <person name="Hasebe M."/>
            <person name="Maruyama T."/>
            <person name="Minagawa J."/>
            <person name="Obokata J."/>
            <person name="Shigenobu S."/>
        </authorList>
    </citation>
    <scope>NUCLEOTIDE SEQUENCE [LARGE SCALE GENOMIC DNA]</scope>
</reference>
<keyword evidence="2" id="KW-1185">Reference proteome</keyword>
<comment type="caution">
    <text evidence="1">The sequence shown here is derived from an EMBL/GenBank/DDBJ whole genome shotgun (WGS) entry which is preliminary data.</text>
</comment>
<organism evidence="1 2">
    <name type="scientific">Plakobranchus ocellatus</name>
    <dbReference type="NCBI Taxonomy" id="259542"/>
    <lineage>
        <taxon>Eukaryota</taxon>
        <taxon>Metazoa</taxon>
        <taxon>Spiralia</taxon>
        <taxon>Lophotrochozoa</taxon>
        <taxon>Mollusca</taxon>
        <taxon>Gastropoda</taxon>
        <taxon>Heterobranchia</taxon>
        <taxon>Euthyneura</taxon>
        <taxon>Panpulmonata</taxon>
        <taxon>Sacoglossa</taxon>
        <taxon>Placobranchoidea</taxon>
        <taxon>Plakobranchidae</taxon>
        <taxon>Plakobranchus</taxon>
    </lineage>
</organism>
<evidence type="ECO:0000313" key="2">
    <source>
        <dbReference type="Proteomes" id="UP000735302"/>
    </source>
</evidence>
<evidence type="ECO:0000313" key="1">
    <source>
        <dbReference type="EMBL" id="GFO35165.1"/>
    </source>
</evidence>
<proteinExistence type="predicted"/>
<protein>
    <submittedName>
        <fullName evidence="1">Uncharacterized protein</fullName>
    </submittedName>
</protein>
<sequence>MGRLRRLLSTLGLKSPPLVSLGPTRSSINGVEEALQFSANALRSLNAGQSARLTELFSLSLEQHSSGMNRLSPTATHCTAKQTDYICRAG</sequence>
<dbReference type="Proteomes" id="UP000735302">
    <property type="component" value="Unassembled WGS sequence"/>
</dbReference>
<dbReference type="AlphaFoldDB" id="A0AAV4CTN3"/>